<evidence type="ECO:0000313" key="2">
    <source>
        <dbReference type="Proteomes" id="UP000215413"/>
    </source>
</evidence>
<evidence type="ECO:0000313" key="1">
    <source>
        <dbReference type="EMBL" id="OXZ26725.1"/>
    </source>
</evidence>
<sequence length="73" mass="8415">MANTEQKIMDLIPEELKNKLPGFLQGSALSEIVNKVKEQHPDLYKKVEESEGQIPEDVKQKLTEVFNNFTQQK</sequence>
<gene>
    <name evidence="1" type="ORF">B9N49_07525</name>
</gene>
<comment type="caution">
    <text evidence="1">The sequence shown here is derived from an EMBL/GenBank/DDBJ whole genome shotgun (WGS) entry which is preliminary data.</text>
</comment>
<dbReference type="AlphaFoldDB" id="A0A233V2U7"/>
<protein>
    <submittedName>
        <fullName evidence="1">Uncharacterized protein</fullName>
    </submittedName>
</protein>
<organism evidence="1 2">
    <name type="scientific">Finegoldia magna</name>
    <name type="common">Peptostreptococcus magnus</name>
    <dbReference type="NCBI Taxonomy" id="1260"/>
    <lineage>
        <taxon>Bacteria</taxon>
        <taxon>Bacillati</taxon>
        <taxon>Bacillota</taxon>
        <taxon>Tissierellia</taxon>
        <taxon>Tissierellales</taxon>
        <taxon>Peptoniphilaceae</taxon>
        <taxon>Finegoldia</taxon>
    </lineage>
</organism>
<proteinExistence type="predicted"/>
<dbReference type="EMBL" id="NDYC01000036">
    <property type="protein sequence ID" value="OXZ26725.1"/>
    <property type="molecule type" value="Genomic_DNA"/>
</dbReference>
<dbReference type="Proteomes" id="UP000215413">
    <property type="component" value="Unassembled WGS sequence"/>
</dbReference>
<dbReference type="RefSeq" id="WP_094206192.1">
    <property type="nucleotide sequence ID" value="NZ_CACRTP010000015.1"/>
</dbReference>
<accession>A0A233V2U7</accession>
<reference evidence="2" key="1">
    <citation type="submission" date="2017-04" db="EMBL/GenBank/DDBJ databases">
        <title>Finegoldia magna isolated from orthopedic joint implant-associated infections.</title>
        <authorList>
            <person name="Bjorklund S."/>
            <person name="Bruggemann H."/>
            <person name="Jensen A."/>
            <person name="Hellmark B."/>
            <person name="Soderquist B."/>
        </authorList>
    </citation>
    <scope>NUCLEOTIDE SEQUENCE [LARGE SCALE GENOMIC DNA]</scope>
    <source>
        <strain evidence="2">CCUG 54800</strain>
    </source>
</reference>
<name>A0A233V2U7_FINMA</name>